<reference evidence="2 3" key="1">
    <citation type="journal article" date="2012" name="Genome Biol.">
        <title>Genome and low-iron response of an oceanic diatom adapted to chronic iron limitation.</title>
        <authorList>
            <person name="Lommer M."/>
            <person name="Specht M."/>
            <person name="Roy A.S."/>
            <person name="Kraemer L."/>
            <person name="Andreson R."/>
            <person name="Gutowska M.A."/>
            <person name="Wolf J."/>
            <person name="Bergner S.V."/>
            <person name="Schilhabel M.B."/>
            <person name="Klostermeier U.C."/>
            <person name="Beiko R.G."/>
            <person name="Rosenstiel P."/>
            <person name="Hippler M."/>
            <person name="Laroche J."/>
        </authorList>
    </citation>
    <scope>NUCLEOTIDE SEQUENCE [LARGE SCALE GENOMIC DNA]</scope>
    <source>
        <strain evidence="2 3">CCMP1005</strain>
    </source>
</reference>
<protein>
    <submittedName>
        <fullName evidence="2">Uncharacterized protein</fullName>
    </submittedName>
</protein>
<dbReference type="Proteomes" id="UP000266841">
    <property type="component" value="Unassembled WGS sequence"/>
</dbReference>
<feature type="compositionally biased region" description="Low complexity" evidence="1">
    <location>
        <begin position="111"/>
        <end position="133"/>
    </location>
</feature>
<gene>
    <name evidence="2" type="ORF">THAOC_33952</name>
</gene>
<evidence type="ECO:0000313" key="3">
    <source>
        <dbReference type="Proteomes" id="UP000266841"/>
    </source>
</evidence>
<feature type="compositionally biased region" description="Basic and acidic residues" evidence="1">
    <location>
        <begin position="232"/>
        <end position="243"/>
    </location>
</feature>
<accession>K0RE50</accession>
<feature type="compositionally biased region" description="Basic residues" evidence="1">
    <location>
        <begin position="285"/>
        <end position="294"/>
    </location>
</feature>
<dbReference type="EMBL" id="AGNL01047069">
    <property type="protein sequence ID" value="EJK47336.1"/>
    <property type="molecule type" value="Genomic_DNA"/>
</dbReference>
<dbReference type="AlphaFoldDB" id="K0RE50"/>
<feature type="region of interest" description="Disordered" evidence="1">
    <location>
        <begin position="171"/>
        <end position="294"/>
    </location>
</feature>
<keyword evidence="3" id="KW-1185">Reference proteome</keyword>
<comment type="caution">
    <text evidence="2">The sequence shown here is derived from an EMBL/GenBank/DDBJ whole genome shotgun (WGS) entry which is preliminary data.</text>
</comment>
<name>K0RE50_THAOC</name>
<evidence type="ECO:0000256" key="1">
    <source>
        <dbReference type="SAM" id="MobiDB-lite"/>
    </source>
</evidence>
<sequence>MATAAAPDGAWPGSLALDEPCLDMLSACSRRGPHGRPVGGGGVEDRGGVPYNSTTECSVYDRFDDAFGISGSGSLGIRGSWTDRGGRRANAASTGGALEATAWEAVLQPEASAGSGRSVGSAPAEAPGIPAPAVSAGERKGRTRASRRAALVRNLVARAMVHNNEARELLAGAEGSSPVPLQVSECSEGSERAEAEPAEATGKEVKPHCPSNPPRRDPSAGGTGTPWIGLGEDGRDPPEEKDGGQYPAPGAEGETVGSHQASVLFRPRDPLALPRGWARQPGPVPRRRRGGNPV</sequence>
<feature type="compositionally biased region" description="Basic and acidic residues" evidence="1">
    <location>
        <begin position="189"/>
        <end position="207"/>
    </location>
</feature>
<feature type="region of interest" description="Disordered" evidence="1">
    <location>
        <begin position="111"/>
        <end position="146"/>
    </location>
</feature>
<proteinExistence type="predicted"/>
<organism evidence="2 3">
    <name type="scientific">Thalassiosira oceanica</name>
    <name type="common">Marine diatom</name>
    <dbReference type="NCBI Taxonomy" id="159749"/>
    <lineage>
        <taxon>Eukaryota</taxon>
        <taxon>Sar</taxon>
        <taxon>Stramenopiles</taxon>
        <taxon>Ochrophyta</taxon>
        <taxon>Bacillariophyta</taxon>
        <taxon>Coscinodiscophyceae</taxon>
        <taxon>Thalassiosirophycidae</taxon>
        <taxon>Thalassiosirales</taxon>
        <taxon>Thalassiosiraceae</taxon>
        <taxon>Thalassiosira</taxon>
    </lineage>
</organism>
<evidence type="ECO:0000313" key="2">
    <source>
        <dbReference type="EMBL" id="EJK47336.1"/>
    </source>
</evidence>